<evidence type="ECO:0000313" key="9">
    <source>
        <dbReference type="EMBL" id="MEX0386114.1"/>
    </source>
</evidence>
<dbReference type="CDD" id="cd00009">
    <property type="entry name" value="AAA"/>
    <property type="match status" value="1"/>
</dbReference>
<dbReference type="SMART" id="SM00382">
    <property type="entry name" value="AAA"/>
    <property type="match status" value="1"/>
</dbReference>
<dbReference type="EMBL" id="JBAKFJ010000001">
    <property type="protein sequence ID" value="MEX0386114.1"/>
    <property type="molecule type" value="Genomic_DNA"/>
</dbReference>
<feature type="domain" description="IclR-ED" evidence="8">
    <location>
        <begin position="1"/>
        <end position="216"/>
    </location>
</feature>
<dbReference type="Gene3D" id="1.10.8.60">
    <property type="match status" value="1"/>
</dbReference>
<dbReference type="SUPFAM" id="SSF52540">
    <property type="entry name" value="P-loop containing nucleoside triphosphate hydrolases"/>
    <property type="match status" value="1"/>
</dbReference>
<dbReference type="InterPro" id="IPR009057">
    <property type="entry name" value="Homeodomain-like_sf"/>
</dbReference>
<evidence type="ECO:0000256" key="1">
    <source>
        <dbReference type="ARBA" id="ARBA00022741"/>
    </source>
</evidence>
<dbReference type="InterPro" id="IPR003593">
    <property type="entry name" value="AAA+_ATPase"/>
</dbReference>
<keyword evidence="5" id="KW-0804">Transcription</keyword>
<keyword evidence="3" id="KW-0805">Transcription regulation</keyword>
<sequence length="673" mass="74242">MQSGNHAHARRVEESVRRWSAHSATRVIRPEDVRVAISWRRSLINHSLDPGRSGIEIVLDEAHLRRRRERLGELYPIAEAEMENLYRHITGSGYSVLLTDAEGYILNRLGDPGLEEDFERAGLWPGADWSESTVGTNGIGTCIAESRAVTIHRDEHFLSRNTNLSCSAAPIRDPHGRLLAVLDVSSAHADDTRESQLHTIALVRTSARIIESIYFLNSFRDQFILRFHERASMVDLPHAGMLAIDGEGGILAINDSAREQFGIQCSEAAINTPVEEFFGITGTSLHEQASIQSDILWRIRDVRSGKQVFASLRRPLVKNPAGAVSQSVAGSPLFGECGEAGELTLDLMARNADPKVVQSVRCARRVMDRNVPIVLCGETGTGKEVLARAIHNASLRQRHPFVAVNCASIPESLIESELFGYRHGAFTGAKREGMRGKVLESSGGTLFLDEIGDMPPELQTRLLRVLEQKEVLPLGSEAPVPVELNVISATHRQLPRLVQDGIFREDLYYRLNGITLSLPALREREDKDRVIRAALAAESGGNEEVAIDEAAFQRLLHYPWPGNVRQLRNCLRTALALCDGGIIRLRDLPQDILEADIPPASGTTADALDPTVHNPAEASTSTAGSPLEAAEKDTLLRELQQHRWNITRTAASLGVSRNTLYRKLNKYGIDTGH</sequence>
<proteinExistence type="predicted"/>
<gene>
    <name evidence="9" type="ORF">V6X64_03760</name>
</gene>
<evidence type="ECO:0000259" key="7">
    <source>
        <dbReference type="PROSITE" id="PS50045"/>
    </source>
</evidence>
<evidence type="ECO:0000256" key="5">
    <source>
        <dbReference type="ARBA" id="ARBA00023163"/>
    </source>
</evidence>
<dbReference type="Gene3D" id="1.10.10.60">
    <property type="entry name" value="Homeodomain-like"/>
    <property type="match status" value="1"/>
</dbReference>
<dbReference type="PROSITE" id="PS00688">
    <property type="entry name" value="SIGMA54_INTERACT_3"/>
    <property type="match status" value="1"/>
</dbReference>
<evidence type="ECO:0000256" key="4">
    <source>
        <dbReference type="ARBA" id="ARBA00023125"/>
    </source>
</evidence>
<dbReference type="InterPro" id="IPR014757">
    <property type="entry name" value="Tscrpt_reg_IclR_C"/>
</dbReference>
<dbReference type="Pfam" id="PF00158">
    <property type="entry name" value="Sigma54_activat"/>
    <property type="match status" value="1"/>
</dbReference>
<dbReference type="InterPro" id="IPR058031">
    <property type="entry name" value="AAA_lid_NorR"/>
</dbReference>
<feature type="domain" description="Sigma-54 factor interaction" evidence="7">
    <location>
        <begin position="349"/>
        <end position="576"/>
    </location>
</feature>
<evidence type="ECO:0000256" key="6">
    <source>
        <dbReference type="SAM" id="MobiDB-lite"/>
    </source>
</evidence>
<feature type="region of interest" description="Disordered" evidence="6">
    <location>
        <begin position="599"/>
        <end position="627"/>
    </location>
</feature>
<dbReference type="InterPro" id="IPR002078">
    <property type="entry name" value="Sigma_54_int"/>
</dbReference>
<dbReference type="PROSITE" id="PS00676">
    <property type="entry name" value="SIGMA54_INTERACT_2"/>
    <property type="match status" value="1"/>
</dbReference>
<dbReference type="SUPFAM" id="SSF46689">
    <property type="entry name" value="Homeodomain-like"/>
    <property type="match status" value="1"/>
</dbReference>
<accession>A0ABV3S7K3</accession>
<name>A0ABV3S7K3_9GAMM</name>
<dbReference type="PROSITE" id="PS00675">
    <property type="entry name" value="SIGMA54_INTERACT_1"/>
    <property type="match status" value="1"/>
</dbReference>
<keyword evidence="1" id="KW-0547">Nucleotide-binding</keyword>
<protein>
    <submittedName>
        <fullName evidence="9">Sigma-54-dependent Fis family transcriptional regulator</fullName>
    </submittedName>
</protein>
<dbReference type="PROSITE" id="PS51078">
    <property type="entry name" value="ICLR_ED"/>
    <property type="match status" value="1"/>
</dbReference>
<organism evidence="9 10">
    <name type="scientific">Spiribacter onubensis</name>
    <dbReference type="NCBI Taxonomy" id="3122420"/>
    <lineage>
        <taxon>Bacteria</taxon>
        <taxon>Pseudomonadati</taxon>
        <taxon>Pseudomonadota</taxon>
        <taxon>Gammaproteobacteria</taxon>
        <taxon>Chromatiales</taxon>
        <taxon>Ectothiorhodospiraceae</taxon>
        <taxon>Spiribacter</taxon>
    </lineage>
</organism>
<dbReference type="InterPro" id="IPR025944">
    <property type="entry name" value="Sigma_54_int_dom_CS"/>
</dbReference>
<dbReference type="Pfam" id="PF25601">
    <property type="entry name" value="AAA_lid_14"/>
    <property type="match status" value="1"/>
</dbReference>
<dbReference type="PANTHER" id="PTHR32071:SF77">
    <property type="entry name" value="TRANSCRIPTIONAL REGULATORY PROTEIN"/>
    <property type="match status" value="1"/>
</dbReference>
<evidence type="ECO:0000313" key="10">
    <source>
        <dbReference type="Proteomes" id="UP001556653"/>
    </source>
</evidence>
<dbReference type="PRINTS" id="PR01590">
    <property type="entry name" value="HTHFIS"/>
</dbReference>
<dbReference type="InterPro" id="IPR025943">
    <property type="entry name" value="Sigma_54_int_dom_ATP-bd_2"/>
</dbReference>
<evidence type="ECO:0000259" key="8">
    <source>
        <dbReference type="PROSITE" id="PS51078"/>
    </source>
</evidence>
<reference evidence="9 10" key="1">
    <citation type="submission" date="2024-02" db="EMBL/GenBank/DDBJ databases">
        <title>New especies of Spiribacter isolated from saline water.</title>
        <authorList>
            <person name="Leon M.J."/>
            <person name="De La Haba R."/>
            <person name="Sanchez-Porro C."/>
            <person name="Ventosa A."/>
        </authorList>
    </citation>
    <scope>NUCLEOTIDE SEQUENCE [LARGE SCALE GENOMIC DNA]</scope>
    <source>
        <strain evidence="10">ag22IC4-227</strain>
    </source>
</reference>
<dbReference type="Pfam" id="PF02954">
    <property type="entry name" value="HTH_8"/>
    <property type="match status" value="1"/>
</dbReference>
<keyword evidence="2" id="KW-0067">ATP-binding</keyword>
<dbReference type="InterPro" id="IPR027417">
    <property type="entry name" value="P-loop_NTPase"/>
</dbReference>
<dbReference type="Gene3D" id="3.30.450.40">
    <property type="match status" value="1"/>
</dbReference>
<keyword evidence="4" id="KW-0238">DNA-binding</keyword>
<evidence type="ECO:0000256" key="2">
    <source>
        <dbReference type="ARBA" id="ARBA00022840"/>
    </source>
</evidence>
<dbReference type="SUPFAM" id="SSF55781">
    <property type="entry name" value="GAF domain-like"/>
    <property type="match status" value="1"/>
</dbReference>
<dbReference type="InterPro" id="IPR002197">
    <property type="entry name" value="HTH_Fis"/>
</dbReference>
<keyword evidence="10" id="KW-1185">Reference proteome</keyword>
<dbReference type="PROSITE" id="PS50045">
    <property type="entry name" value="SIGMA54_INTERACT_4"/>
    <property type="match status" value="1"/>
</dbReference>
<dbReference type="Gene3D" id="3.40.50.300">
    <property type="entry name" value="P-loop containing nucleotide triphosphate hydrolases"/>
    <property type="match status" value="1"/>
</dbReference>
<dbReference type="PANTHER" id="PTHR32071">
    <property type="entry name" value="TRANSCRIPTIONAL REGULATORY PROTEIN"/>
    <property type="match status" value="1"/>
</dbReference>
<dbReference type="InterPro" id="IPR025662">
    <property type="entry name" value="Sigma_54_int_dom_ATP-bd_1"/>
</dbReference>
<evidence type="ECO:0000256" key="3">
    <source>
        <dbReference type="ARBA" id="ARBA00023015"/>
    </source>
</evidence>
<dbReference type="InterPro" id="IPR029016">
    <property type="entry name" value="GAF-like_dom_sf"/>
</dbReference>
<dbReference type="Proteomes" id="UP001556653">
    <property type="component" value="Unassembled WGS sequence"/>
</dbReference>
<comment type="caution">
    <text evidence="9">The sequence shown here is derived from an EMBL/GenBank/DDBJ whole genome shotgun (WGS) entry which is preliminary data.</text>
</comment>